<comment type="caution">
    <text evidence="2">The sequence shown here is derived from an EMBL/GenBank/DDBJ whole genome shotgun (WGS) entry which is preliminary data.</text>
</comment>
<evidence type="ECO:0000256" key="1">
    <source>
        <dbReference type="SAM" id="MobiDB-lite"/>
    </source>
</evidence>
<keyword evidence="3" id="KW-1185">Reference proteome</keyword>
<dbReference type="AlphaFoldDB" id="A0A1R3G5N5"/>
<dbReference type="Gramene" id="OMO53367">
    <property type="protein sequence ID" value="OMO53367"/>
    <property type="gene ID" value="CCACVL1_28685"/>
</dbReference>
<sequence>VARRSGRGYKSSKSIKATKGFEQTDLE</sequence>
<feature type="region of interest" description="Disordered" evidence="1">
    <location>
        <begin position="1"/>
        <end position="27"/>
    </location>
</feature>
<evidence type="ECO:0000313" key="2">
    <source>
        <dbReference type="EMBL" id="OMO53367.1"/>
    </source>
</evidence>
<dbReference type="EMBL" id="AWWV01015194">
    <property type="protein sequence ID" value="OMO53367.1"/>
    <property type="molecule type" value="Genomic_DNA"/>
</dbReference>
<dbReference type="Proteomes" id="UP000188268">
    <property type="component" value="Unassembled WGS sequence"/>
</dbReference>
<organism evidence="2 3">
    <name type="scientific">Corchorus capsularis</name>
    <name type="common">Jute</name>
    <dbReference type="NCBI Taxonomy" id="210143"/>
    <lineage>
        <taxon>Eukaryota</taxon>
        <taxon>Viridiplantae</taxon>
        <taxon>Streptophyta</taxon>
        <taxon>Embryophyta</taxon>
        <taxon>Tracheophyta</taxon>
        <taxon>Spermatophyta</taxon>
        <taxon>Magnoliopsida</taxon>
        <taxon>eudicotyledons</taxon>
        <taxon>Gunneridae</taxon>
        <taxon>Pentapetalae</taxon>
        <taxon>rosids</taxon>
        <taxon>malvids</taxon>
        <taxon>Malvales</taxon>
        <taxon>Malvaceae</taxon>
        <taxon>Grewioideae</taxon>
        <taxon>Apeibeae</taxon>
        <taxon>Corchorus</taxon>
    </lineage>
</organism>
<evidence type="ECO:0000313" key="3">
    <source>
        <dbReference type="Proteomes" id="UP000188268"/>
    </source>
</evidence>
<reference evidence="2 3" key="1">
    <citation type="submission" date="2013-09" db="EMBL/GenBank/DDBJ databases">
        <title>Corchorus capsularis genome sequencing.</title>
        <authorList>
            <person name="Alam M."/>
            <person name="Haque M.S."/>
            <person name="Islam M.S."/>
            <person name="Emdad E.M."/>
            <person name="Islam M.M."/>
            <person name="Ahmed B."/>
            <person name="Halim A."/>
            <person name="Hossen Q.M.M."/>
            <person name="Hossain M.Z."/>
            <person name="Ahmed R."/>
            <person name="Khan M.M."/>
            <person name="Islam R."/>
            <person name="Rashid M.M."/>
            <person name="Khan S.A."/>
            <person name="Rahman M.S."/>
            <person name="Alam M."/>
        </authorList>
    </citation>
    <scope>NUCLEOTIDE SEQUENCE [LARGE SCALE GENOMIC DNA]</scope>
    <source>
        <strain evidence="3">cv. CVL-1</strain>
        <tissue evidence="2">Whole seedling</tissue>
    </source>
</reference>
<name>A0A1R3G5N5_COCAP</name>
<feature type="non-terminal residue" evidence="2">
    <location>
        <position position="1"/>
    </location>
</feature>
<protein>
    <submittedName>
        <fullName evidence="2">Uncharacterized protein</fullName>
    </submittedName>
</protein>
<gene>
    <name evidence="2" type="ORF">CCACVL1_28685</name>
</gene>
<proteinExistence type="predicted"/>
<accession>A0A1R3G5N5</accession>